<proteinExistence type="predicted"/>
<name>A0ACC3N9I0_9PEZI</name>
<dbReference type="EMBL" id="JAUTXU010000066">
    <property type="protein sequence ID" value="KAK3712909.1"/>
    <property type="molecule type" value="Genomic_DNA"/>
</dbReference>
<sequence>MTEVKASSLFSVEGMVVVITGGGTAILLGIGLMMTKAFASNGAAKIYIIGRRKEKLDEAAKLSPNIVPLVGDITSKESLCEIADYIKNDTGYVNLLCCNSGYMPPPIGVKSTEVSIQEYAKKALEQKTEDWVNTFSTNSVSVAFNTFAFLELLDAGNQKGNCPDRKSQVLVTSSIAGYLRTPSNLGAYPASKAATTHLVKHLAGTLTPYSIRVNAIAPGLFPSELAAGLIAQGGQGDKEPTEVGAFAKSFIPAERLGKTEDIVGAMLYMASAAGAYLNGNIQVIDGGRISQLNGTY</sequence>
<organism evidence="1 2">
    <name type="scientific">Vermiconidia calcicola</name>
    <dbReference type="NCBI Taxonomy" id="1690605"/>
    <lineage>
        <taxon>Eukaryota</taxon>
        <taxon>Fungi</taxon>
        <taxon>Dikarya</taxon>
        <taxon>Ascomycota</taxon>
        <taxon>Pezizomycotina</taxon>
        <taxon>Dothideomycetes</taxon>
        <taxon>Dothideomycetidae</taxon>
        <taxon>Mycosphaerellales</taxon>
        <taxon>Extremaceae</taxon>
        <taxon>Vermiconidia</taxon>
    </lineage>
</organism>
<accession>A0ACC3N9I0</accession>
<protein>
    <submittedName>
        <fullName evidence="1">Uncharacterized protein</fullName>
    </submittedName>
</protein>
<evidence type="ECO:0000313" key="1">
    <source>
        <dbReference type="EMBL" id="KAK3712909.1"/>
    </source>
</evidence>
<comment type="caution">
    <text evidence="1">The sequence shown here is derived from an EMBL/GenBank/DDBJ whole genome shotgun (WGS) entry which is preliminary data.</text>
</comment>
<dbReference type="Proteomes" id="UP001281147">
    <property type="component" value="Unassembled WGS sequence"/>
</dbReference>
<gene>
    <name evidence="1" type="ORF">LTR37_008794</name>
</gene>
<evidence type="ECO:0000313" key="2">
    <source>
        <dbReference type="Proteomes" id="UP001281147"/>
    </source>
</evidence>
<keyword evidence="2" id="KW-1185">Reference proteome</keyword>
<reference evidence="1" key="1">
    <citation type="submission" date="2023-07" db="EMBL/GenBank/DDBJ databases">
        <title>Black Yeasts Isolated from many extreme environments.</title>
        <authorList>
            <person name="Coleine C."/>
            <person name="Stajich J.E."/>
            <person name="Selbmann L."/>
        </authorList>
    </citation>
    <scope>NUCLEOTIDE SEQUENCE</scope>
    <source>
        <strain evidence="1">CCFEE 5714</strain>
    </source>
</reference>